<keyword evidence="1" id="KW-0812">Transmembrane</keyword>
<sequence length="362" mass="42743">MESIFVTKVNTPVLCNSTNTESIYKLLGDEINKAQYFCPLISWFVVAYTYYTIGRKSGKIWKYLYYVTTFGFIANMLDIIKKISVERKSNFEIFIYINWISTYFYGLNEWGFVYINFSKIKACVRLLQNKAWIIFIKLFLIYILICRTVITYYKNQEEWEDYSTSCTLKNSRFSSKLHALVYIPTGLVEIALIICVLEQYFREKKLIENAKSELYILFHSTLGRTITISLIYIYIAIDVLLKSNNFLELLRKIFWRIKGIFGILFLIDLFLLKIDVDKNKIMVQKELIDNKNQFEIIRNNTSNNRKNSVFSLSNSSQFQNSLPPTPINHNYRSLNRDSTISNTPLVNSEFIENKVLYKNQYI</sequence>
<accession>A0A1Y1ZQY4</accession>
<gene>
    <name evidence="2" type="ORF">LY90DRAFT_677752</name>
</gene>
<protein>
    <submittedName>
        <fullName evidence="2">Uncharacterized protein</fullName>
    </submittedName>
</protein>
<dbReference type="OrthoDB" id="10485121at2759"/>
<name>A0A1Y1ZQY4_9FUNG</name>
<evidence type="ECO:0000313" key="3">
    <source>
        <dbReference type="Proteomes" id="UP000193920"/>
    </source>
</evidence>
<organism evidence="2 3">
    <name type="scientific">Neocallimastix californiae</name>
    <dbReference type="NCBI Taxonomy" id="1754190"/>
    <lineage>
        <taxon>Eukaryota</taxon>
        <taxon>Fungi</taxon>
        <taxon>Fungi incertae sedis</taxon>
        <taxon>Chytridiomycota</taxon>
        <taxon>Chytridiomycota incertae sedis</taxon>
        <taxon>Neocallimastigomycetes</taxon>
        <taxon>Neocallimastigales</taxon>
        <taxon>Neocallimastigaceae</taxon>
        <taxon>Neocallimastix</taxon>
    </lineage>
</organism>
<dbReference type="Proteomes" id="UP000193920">
    <property type="component" value="Unassembled WGS sequence"/>
</dbReference>
<reference evidence="2 3" key="1">
    <citation type="submission" date="2016-08" db="EMBL/GenBank/DDBJ databases">
        <title>A Parts List for Fungal Cellulosomes Revealed by Comparative Genomics.</title>
        <authorList>
            <consortium name="DOE Joint Genome Institute"/>
            <person name="Haitjema C.H."/>
            <person name="Gilmore S.P."/>
            <person name="Henske J.K."/>
            <person name="Solomon K.V."/>
            <person name="De Groot R."/>
            <person name="Kuo A."/>
            <person name="Mondo S.J."/>
            <person name="Salamov A.A."/>
            <person name="Labutti K."/>
            <person name="Zhao Z."/>
            <person name="Chiniquy J."/>
            <person name="Barry K."/>
            <person name="Brewer H.M."/>
            <person name="Purvine S.O."/>
            <person name="Wright A.T."/>
            <person name="Boxma B."/>
            <person name="Van Alen T."/>
            <person name="Hackstein J.H."/>
            <person name="Baker S.E."/>
            <person name="Grigoriev I.V."/>
            <person name="O'Malley M.A."/>
        </authorList>
    </citation>
    <scope>NUCLEOTIDE SEQUENCE [LARGE SCALE GENOMIC DNA]</scope>
    <source>
        <strain evidence="2 3">G1</strain>
    </source>
</reference>
<feature type="transmembrane region" description="Helical" evidence="1">
    <location>
        <begin position="93"/>
        <end position="113"/>
    </location>
</feature>
<feature type="transmembrane region" description="Helical" evidence="1">
    <location>
        <begin position="34"/>
        <end position="51"/>
    </location>
</feature>
<proteinExistence type="predicted"/>
<feature type="transmembrane region" description="Helical" evidence="1">
    <location>
        <begin position="134"/>
        <end position="153"/>
    </location>
</feature>
<dbReference type="AlphaFoldDB" id="A0A1Y1ZQY4"/>
<keyword evidence="3" id="KW-1185">Reference proteome</keyword>
<keyword evidence="1" id="KW-0472">Membrane</keyword>
<comment type="caution">
    <text evidence="2">The sequence shown here is derived from an EMBL/GenBank/DDBJ whole genome shotgun (WGS) entry which is preliminary data.</text>
</comment>
<feature type="transmembrane region" description="Helical" evidence="1">
    <location>
        <begin position="63"/>
        <end position="81"/>
    </location>
</feature>
<evidence type="ECO:0000256" key="1">
    <source>
        <dbReference type="SAM" id="Phobius"/>
    </source>
</evidence>
<feature type="transmembrane region" description="Helical" evidence="1">
    <location>
        <begin position="179"/>
        <end position="201"/>
    </location>
</feature>
<dbReference type="EMBL" id="MCOG01000368">
    <property type="protein sequence ID" value="ORY12671.1"/>
    <property type="molecule type" value="Genomic_DNA"/>
</dbReference>
<feature type="transmembrane region" description="Helical" evidence="1">
    <location>
        <begin position="253"/>
        <end position="272"/>
    </location>
</feature>
<feature type="transmembrane region" description="Helical" evidence="1">
    <location>
        <begin position="222"/>
        <end position="241"/>
    </location>
</feature>
<keyword evidence="1" id="KW-1133">Transmembrane helix</keyword>
<evidence type="ECO:0000313" key="2">
    <source>
        <dbReference type="EMBL" id="ORY12671.1"/>
    </source>
</evidence>